<dbReference type="SUPFAM" id="SSF56655">
    <property type="entry name" value="Carbohydrate phosphatase"/>
    <property type="match status" value="1"/>
</dbReference>
<evidence type="ECO:0000313" key="11">
    <source>
        <dbReference type="Proteomes" id="UP000231962"/>
    </source>
</evidence>
<dbReference type="GO" id="GO:0046872">
    <property type="term" value="F:metal ion binding"/>
    <property type="evidence" value="ECO:0007669"/>
    <property type="project" value="UniProtKB-KW"/>
</dbReference>
<dbReference type="OrthoDB" id="9772456at2"/>
<dbReference type="RefSeq" id="WP_100713627.1">
    <property type="nucleotide sequence ID" value="NZ_NPDY01000006.1"/>
</dbReference>
<protein>
    <recommendedName>
        <fullName evidence="8">Inositol-1-monophosphatase</fullName>
        <ecNumber evidence="8">3.1.3.25</ecNumber>
    </recommendedName>
</protein>
<comment type="cofactor">
    <cofactor evidence="2 7 8">
        <name>Mg(2+)</name>
        <dbReference type="ChEBI" id="CHEBI:18420"/>
    </cofactor>
</comment>
<dbReference type="InterPro" id="IPR020583">
    <property type="entry name" value="Inositol_monoP_metal-BS"/>
</dbReference>
<dbReference type="CDD" id="cd01639">
    <property type="entry name" value="IMPase"/>
    <property type="match status" value="1"/>
</dbReference>
<comment type="catalytic activity">
    <reaction evidence="1 8">
        <text>a myo-inositol phosphate + H2O = myo-inositol + phosphate</text>
        <dbReference type="Rhea" id="RHEA:24056"/>
        <dbReference type="ChEBI" id="CHEBI:15377"/>
        <dbReference type="ChEBI" id="CHEBI:17268"/>
        <dbReference type="ChEBI" id="CHEBI:43474"/>
        <dbReference type="ChEBI" id="CHEBI:84139"/>
        <dbReference type="EC" id="3.1.3.25"/>
    </reaction>
</comment>
<dbReference type="Gene3D" id="3.30.540.10">
    <property type="entry name" value="Fructose-1,6-Bisphosphatase, subunit A, domain 1"/>
    <property type="match status" value="1"/>
</dbReference>
<evidence type="ECO:0000313" key="10">
    <source>
        <dbReference type="EMBL" id="PJZ72632.1"/>
    </source>
</evidence>
<dbReference type="EC" id="3.1.3.25" evidence="8"/>
<name>A0A2M9ZKN1_9LEPT</name>
<keyword evidence="6 7" id="KW-0460">Magnesium</keyword>
<evidence type="ECO:0000256" key="1">
    <source>
        <dbReference type="ARBA" id="ARBA00001033"/>
    </source>
</evidence>
<feature type="binding site" evidence="7">
    <location>
        <position position="93"/>
    </location>
    <ligand>
        <name>Mg(2+)</name>
        <dbReference type="ChEBI" id="CHEBI:18420"/>
        <label>2</label>
    </ligand>
</feature>
<dbReference type="Gene3D" id="3.40.190.80">
    <property type="match status" value="1"/>
</dbReference>
<evidence type="ECO:0000256" key="6">
    <source>
        <dbReference type="ARBA" id="ARBA00022842"/>
    </source>
</evidence>
<keyword evidence="4 7" id="KW-0479">Metal-binding</keyword>
<dbReference type="AlphaFoldDB" id="A0A2M9ZKN1"/>
<dbReference type="PROSITE" id="PS00629">
    <property type="entry name" value="IMP_1"/>
    <property type="match status" value="1"/>
</dbReference>
<dbReference type="EMBL" id="NPDY01000006">
    <property type="protein sequence ID" value="PJZ69960.1"/>
    <property type="molecule type" value="Genomic_DNA"/>
</dbReference>
<feature type="binding site" evidence="7">
    <location>
        <position position="90"/>
    </location>
    <ligand>
        <name>Mg(2+)</name>
        <dbReference type="ChEBI" id="CHEBI:18420"/>
        <label>2</label>
    </ligand>
</feature>
<dbReference type="InterPro" id="IPR033942">
    <property type="entry name" value="IMPase"/>
</dbReference>
<evidence type="ECO:0000256" key="2">
    <source>
        <dbReference type="ARBA" id="ARBA00001946"/>
    </source>
</evidence>
<dbReference type="PRINTS" id="PR00377">
    <property type="entry name" value="IMPHPHTASES"/>
</dbReference>
<keyword evidence="11" id="KW-1185">Reference proteome</keyword>
<evidence type="ECO:0000313" key="12">
    <source>
        <dbReference type="Proteomes" id="UP000231990"/>
    </source>
</evidence>
<evidence type="ECO:0000256" key="8">
    <source>
        <dbReference type="RuleBase" id="RU364068"/>
    </source>
</evidence>
<comment type="caution">
    <text evidence="10">The sequence shown here is derived from an EMBL/GenBank/DDBJ whole genome shotgun (WGS) entry which is preliminary data.</text>
</comment>
<organism evidence="10 12">
    <name type="scientific">Leptospira perolatii</name>
    <dbReference type="NCBI Taxonomy" id="2023191"/>
    <lineage>
        <taxon>Bacteria</taxon>
        <taxon>Pseudomonadati</taxon>
        <taxon>Spirochaetota</taxon>
        <taxon>Spirochaetia</taxon>
        <taxon>Leptospirales</taxon>
        <taxon>Leptospiraceae</taxon>
        <taxon>Leptospira</taxon>
    </lineage>
</organism>
<comment type="similarity">
    <text evidence="3 8">Belongs to the inositol monophosphatase superfamily.</text>
</comment>
<dbReference type="GO" id="GO:0007165">
    <property type="term" value="P:signal transduction"/>
    <property type="evidence" value="ECO:0007669"/>
    <property type="project" value="TreeGrafter"/>
</dbReference>
<dbReference type="PANTHER" id="PTHR20854">
    <property type="entry name" value="INOSITOL MONOPHOSPHATASE"/>
    <property type="match status" value="1"/>
</dbReference>
<gene>
    <name evidence="9" type="ORF">CH360_08640</name>
    <name evidence="10" type="ORF">CH373_13045</name>
</gene>
<dbReference type="InterPro" id="IPR000760">
    <property type="entry name" value="Inositol_monophosphatase-like"/>
</dbReference>
<evidence type="ECO:0000313" key="9">
    <source>
        <dbReference type="EMBL" id="PJZ69960.1"/>
    </source>
</evidence>
<reference evidence="11 12" key="1">
    <citation type="submission" date="2017-07" db="EMBL/GenBank/DDBJ databases">
        <title>Leptospira spp. isolated from tropical soils.</title>
        <authorList>
            <person name="Thibeaux R."/>
            <person name="Iraola G."/>
            <person name="Ferres I."/>
            <person name="Bierque E."/>
            <person name="Girault D."/>
            <person name="Soupe-Gilbert M.-E."/>
            <person name="Picardeau M."/>
            <person name="Goarant C."/>
        </authorList>
    </citation>
    <scope>NUCLEOTIDE SEQUENCE [LARGE SCALE GENOMIC DNA]</scope>
    <source>
        <strain evidence="10 12">FH1-B-B1</strain>
        <strain evidence="9 11">FH1-B-C1</strain>
    </source>
</reference>
<dbReference type="GO" id="GO:0008934">
    <property type="term" value="F:inositol monophosphate 1-phosphatase activity"/>
    <property type="evidence" value="ECO:0007669"/>
    <property type="project" value="InterPro"/>
</dbReference>
<accession>A0A2M9ZKN1</accession>
<dbReference type="PANTHER" id="PTHR20854:SF4">
    <property type="entry name" value="INOSITOL-1-MONOPHOSPHATASE-RELATED"/>
    <property type="match status" value="1"/>
</dbReference>
<dbReference type="GO" id="GO:0006020">
    <property type="term" value="P:inositol metabolic process"/>
    <property type="evidence" value="ECO:0007669"/>
    <property type="project" value="TreeGrafter"/>
</dbReference>
<evidence type="ECO:0000256" key="7">
    <source>
        <dbReference type="PIRSR" id="PIRSR600760-2"/>
    </source>
</evidence>
<feature type="binding site" evidence="7">
    <location>
        <position position="74"/>
    </location>
    <ligand>
        <name>Mg(2+)</name>
        <dbReference type="ChEBI" id="CHEBI:18420"/>
        <label>1</label>
        <note>catalytic</note>
    </ligand>
</feature>
<feature type="binding site" evidence="7">
    <location>
        <position position="92"/>
    </location>
    <ligand>
        <name>Mg(2+)</name>
        <dbReference type="ChEBI" id="CHEBI:18420"/>
        <label>1</label>
        <note>catalytic</note>
    </ligand>
</feature>
<dbReference type="Pfam" id="PF00459">
    <property type="entry name" value="Inositol_P"/>
    <property type="match status" value="1"/>
</dbReference>
<feature type="binding site" evidence="7">
    <location>
        <position position="220"/>
    </location>
    <ligand>
        <name>Mg(2+)</name>
        <dbReference type="ChEBI" id="CHEBI:18420"/>
        <label>2</label>
    </ligand>
</feature>
<dbReference type="Proteomes" id="UP000231962">
    <property type="component" value="Unassembled WGS sequence"/>
</dbReference>
<evidence type="ECO:0000256" key="5">
    <source>
        <dbReference type="ARBA" id="ARBA00022801"/>
    </source>
</evidence>
<evidence type="ECO:0000256" key="3">
    <source>
        <dbReference type="ARBA" id="ARBA00009759"/>
    </source>
</evidence>
<dbReference type="EMBL" id="NPDZ01000008">
    <property type="protein sequence ID" value="PJZ72632.1"/>
    <property type="molecule type" value="Genomic_DNA"/>
</dbReference>
<sequence>MSYQNELKIRYEHFLNFSPKIMEFLVKTHEESDLEISHKGEIESDLVTKADKGSEELIVQEIRRAFPADHILGEEGSVFEGTSRFRWIVDPLDGTVNYSHRIPLYCCCIGLEDIEKKTAVMGIVPLPAFGSIYHAMLGEGAYIDKKRIFVSKTSDLKSSLLCTGFPYDREERIDRLVSNLRKFLLRARGVRRTGSAGVDICWVAEGKFDGFWEENLKPWDMTAAAAILQEAGGKLTTYAGNFFHPYVTTLIASNGQIHTKMIDVLEEFIQIS</sequence>
<dbReference type="FunFam" id="3.40.190.80:FF:000002">
    <property type="entry name" value="Inositol-1-monophosphatase"/>
    <property type="match status" value="1"/>
</dbReference>
<keyword evidence="5 8" id="KW-0378">Hydrolase</keyword>
<evidence type="ECO:0000256" key="4">
    <source>
        <dbReference type="ARBA" id="ARBA00022723"/>
    </source>
</evidence>
<dbReference type="Proteomes" id="UP000231990">
    <property type="component" value="Unassembled WGS sequence"/>
</dbReference>
<proteinExistence type="inferred from homology"/>